<evidence type="ECO:0008006" key="3">
    <source>
        <dbReference type="Google" id="ProtNLM"/>
    </source>
</evidence>
<gene>
    <name evidence="1" type="ORF">JX265_008594</name>
</gene>
<reference evidence="1" key="1">
    <citation type="submission" date="2021-03" db="EMBL/GenBank/DDBJ databases">
        <title>Revisited historic fungal species revealed as producer of novel bioactive compounds through whole genome sequencing and comparative genomics.</title>
        <authorList>
            <person name="Vignolle G.A."/>
            <person name="Hochenegger N."/>
            <person name="Mach R.L."/>
            <person name="Mach-Aigner A.R."/>
            <person name="Javad Rahimi M."/>
            <person name="Salim K.A."/>
            <person name="Chan C.M."/>
            <person name="Lim L.B.L."/>
            <person name="Cai F."/>
            <person name="Druzhinina I.S."/>
            <person name="U'Ren J.M."/>
            <person name="Derntl C."/>
        </authorList>
    </citation>
    <scope>NUCLEOTIDE SEQUENCE</scope>
    <source>
        <strain evidence="1">TUCIM 5799</strain>
    </source>
</reference>
<dbReference type="AlphaFoldDB" id="A0A9Q0AK04"/>
<evidence type="ECO:0000313" key="1">
    <source>
        <dbReference type="EMBL" id="KAI1864223.1"/>
    </source>
</evidence>
<accession>A0A9Q0AK04</accession>
<dbReference type="PANTHER" id="PTHR40624:SF1">
    <property type="entry name" value="BIOSYNTHESIS MONOOXYGENASE, PUTATIVE (AFU_ORTHOLOGUE AFUA_1G12025)-RELATED"/>
    <property type="match status" value="1"/>
</dbReference>
<sequence>MVAPELYLFANVNLVPRKYDDSAYDRLAEYVWDKEPTTKTYYFGIPFDFAEDVSGATLMFAFEIYENRERLTETHLKSAAMAKFLERALSIMTTGLDLAYYTKVGGFLDSRGDRQECGIMHDTKIECVSPAARETVISELQAIARGLEADEGVYTYVICASMEEKTGLRVFARFQSKDDLERVSRTGNVLRFWKEFGQTKIATMQQRGYFPNKKGWLHRSKL</sequence>
<dbReference type="EMBL" id="JAFIMR010000024">
    <property type="protein sequence ID" value="KAI1864223.1"/>
    <property type="molecule type" value="Genomic_DNA"/>
</dbReference>
<dbReference type="PANTHER" id="PTHR40624">
    <property type="entry name" value="BIOSYNTHESIS MONOOXYGENASE, PUTATIVE (AFU_ORTHOLOGUE AFUA_1G12025)-RELATED"/>
    <property type="match status" value="1"/>
</dbReference>
<proteinExistence type="predicted"/>
<protein>
    <recommendedName>
        <fullName evidence="3">ABM domain-containing protein</fullName>
    </recommendedName>
</protein>
<dbReference type="Proteomes" id="UP000829685">
    <property type="component" value="Unassembled WGS sequence"/>
</dbReference>
<name>A0A9Q0AK04_9PEZI</name>
<organism evidence="1 2">
    <name type="scientific">Neoarthrinium moseri</name>
    <dbReference type="NCBI Taxonomy" id="1658444"/>
    <lineage>
        <taxon>Eukaryota</taxon>
        <taxon>Fungi</taxon>
        <taxon>Dikarya</taxon>
        <taxon>Ascomycota</taxon>
        <taxon>Pezizomycotina</taxon>
        <taxon>Sordariomycetes</taxon>
        <taxon>Xylariomycetidae</taxon>
        <taxon>Amphisphaeriales</taxon>
        <taxon>Apiosporaceae</taxon>
        <taxon>Neoarthrinium</taxon>
    </lineage>
</organism>
<dbReference type="Gene3D" id="3.30.70.100">
    <property type="match status" value="1"/>
</dbReference>
<keyword evidence="2" id="KW-1185">Reference proteome</keyword>
<evidence type="ECO:0000313" key="2">
    <source>
        <dbReference type="Proteomes" id="UP000829685"/>
    </source>
</evidence>
<comment type="caution">
    <text evidence="1">The sequence shown here is derived from an EMBL/GenBank/DDBJ whole genome shotgun (WGS) entry which is preliminary data.</text>
</comment>